<dbReference type="GO" id="GO:0052621">
    <property type="term" value="F:diguanylate cyclase activity"/>
    <property type="evidence" value="ECO:0007669"/>
    <property type="project" value="UniProtKB-EC"/>
</dbReference>
<dbReference type="Proteomes" id="UP000178187">
    <property type="component" value="Unassembled WGS sequence"/>
</dbReference>
<dbReference type="Pfam" id="PF00990">
    <property type="entry name" value="GGDEF"/>
    <property type="match status" value="1"/>
</dbReference>
<dbReference type="GO" id="GO:0043709">
    <property type="term" value="P:cell adhesion involved in single-species biofilm formation"/>
    <property type="evidence" value="ECO:0007669"/>
    <property type="project" value="TreeGrafter"/>
</dbReference>
<dbReference type="GO" id="GO:0005886">
    <property type="term" value="C:plasma membrane"/>
    <property type="evidence" value="ECO:0007669"/>
    <property type="project" value="TreeGrafter"/>
</dbReference>
<protein>
    <recommendedName>
        <fullName evidence="1">diguanylate cyclase</fullName>
        <ecNumber evidence="1">2.7.7.65</ecNumber>
    </recommendedName>
</protein>
<dbReference type="CDD" id="cd01949">
    <property type="entry name" value="GGDEF"/>
    <property type="match status" value="1"/>
</dbReference>
<comment type="catalytic activity">
    <reaction evidence="2">
        <text>2 GTP = 3',3'-c-di-GMP + 2 diphosphate</text>
        <dbReference type="Rhea" id="RHEA:24898"/>
        <dbReference type="ChEBI" id="CHEBI:33019"/>
        <dbReference type="ChEBI" id="CHEBI:37565"/>
        <dbReference type="ChEBI" id="CHEBI:58805"/>
        <dbReference type="EC" id="2.7.7.65"/>
    </reaction>
</comment>
<name>A0A1G1L354_9BACT</name>
<evidence type="ECO:0000313" key="5">
    <source>
        <dbReference type="EMBL" id="OGW99585.1"/>
    </source>
</evidence>
<feature type="region of interest" description="Disordered" evidence="3">
    <location>
        <begin position="31"/>
        <end position="51"/>
    </location>
</feature>
<dbReference type="FunFam" id="3.30.70.270:FF:000001">
    <property type="entry name" value="Diguanylate cyclase domain protein"/>
    <property type="match status" value="1"/>
</dbReference>
<dbReference type="GO" id="GO:1902201">
    <property type="term" value="P:negative regulation of bacterial-type flagellum-dependent cell motility"/>
    <property type="evidence" value="ECO:0007669"/>
    <property type="project" value="TreeGrafter"/>
</dbReference>
<evidence type="ECO:0000313" key="6">
    <source>
        <dbReference type="Proteomes" id="UP000178187"/>
    </source>
</evidence>
<proteinExistence type="predicted"/>
<dbReference type="NCBIfam" id="TIGR00254">
    <property type="entry name" value="GGDEF"/>
    <property type="match status" value="1"/>
</dbReference>
<dbReference type="SUPFAM" id="SSF55073">
    <property type="entry name" value="Nucleotide cyclase"/>
    <property type="match status" value="1"/>
</dbReference>
<feature type="domain" description="GGDEF" evidence="4">
    <location>
        <begin position="231"/>
        <end position="363"/>
    </location>
</feature>
<comment type="caution">
    <text evidence="5">The sequence shown here is derived from an EMBL/GenBank/DDBJ whole genome shotgun (WGS) entry which is preliminary data.</text>
</comment>
<dbReference type="AlphaFoldDB" id="A0A1G1L354"/>
<dbReference type="InterPro" id="IPR043128">
    <property type="entry name" value="Rev_trsase/Diguanyl_cyclase"/>
</dbReference>
<dbReference type="EMBL" id="MHFR01000003">
    <property type="protein sequence ID" value="OGW99585.1"/>
    <property type="molecule type" value="Genomic_DNA"/>
</dbReference>
<evidence type="ECO:0000256" key="3">
    <source>
        <dbReference type="SAM" id="MobiDB-lite"/>
    </source>
</evidence>
<dbReference type="EC" id="2.7.7.65" evidence="1"/>
<gene>
    <name evidence="5" type="ORF">A3G33_05800</name>
</gene>
<reference evidence="5 6" key="1">
    <citation type="journal article" date="2016" name="Nat. Commun.">
        <title>Thousands of microbial genomes shed light on interconnected biogeochemical processes in an aquifer system.</title>
        <authorList>
            <person name="Anantharaman K."/>
            <person name="Brown C.T."/>
            <person name="Hug L.A."/>
            <person name="Sharon I."/>
            <person name="Castelle C.J."/>
            <person name="Probst A.J."/>
            <person name="Thomas B.C."/>
            <person name="Singh A."/>
            <person name="Wilkins M.J."/>
            <person name="Karaoz U."/>
            <person name="Brodie E.L."/>
            <person name="Williams K.H."/>
            <person name="Hubbard S.S."/>
            <person name="Banfield J.F."/>
        </authorList>
    </citation>
    <scope>NUCLEOTIDE SEQUENCE [LARGE SCALE GENOMIC DNA]</scope>
</reference>
<sequence length="367" mass="41886">MFVLMIILAAVTLASIVTVLIQKNLREKDQTQKQEQQPFHDENKHVRHEDHLTNDGREEVVAVKIDSVEFDFSRNFDMPEVRFQLALNNPSRYDIFVTKIDWEIWIHSKTSPIPIVRGSLQEAILLQPLMSRDDFLVDETLDHTAARYVSQMKGGLTTGCFFQGVIFGEIEQKPFQRSFVLRNVPYLVEEEKLLSNMYIDPTHLDPLTGLLNRRFLKDNLQSIVDVLEPDKPVSFIMLDIDNYKQVNDTLGHLVGDQVLSVVSSKIREAVGMQGFTIRYGGDEFSVILAHCNSEQAKVIAEKIRSHVAAAEFPLSQNTFRITISIGVATLKERTDCKILIQRADDMLRISKHAGKNRVTSFEETTKI</sequence>
<dbReference type="InterPro" id="IPR029787">
    <property type="entry name" value="Nucleotide_cyclase"/>
</dbReference>
<dbReference type="SMART" id="SM00267">
    <property type="entry name" value="GGDEF"/>
    <property type="match status" value="1"/>
</dbReference>
<accession>A0A1G1L354</accession>
<evidence type="ECO:0000259" key="4">
    <source>
        <dbReference type="PROSITE" id="PS50887"/>
    </source>
</evidence>
<dbReference type="Gene3D" id="3.30.70.270">
    <property type="match status" value="1"/>
</dbReference>
<evidence type="ECO:0000256" key="1">
    <source>
        <dbReference type="ARBA" id="ARBA00012528"/>
    </source>
</evidence>
<dbReference type="InterPro" id="IPR050469">
    <property type="entry name" value="Diguanylate_Cyclase"/>
</dbReference>
<organism evidence="5 6">
    <name type="scientific">Candidatus Danuiimicrobium aquiferis</name>
    <dbReference type="NCBI Taxonomy" id="1801832"/>
    <lineage>
        <taxon>Bacteria</taxon>
        <taxon>Pseudomonadati</taxon>
        <taxon>Candidatus Omnitrophota</taxon>
        <taxon>Candidatus Danuiimicrobium</taxon>
    </lineage>
</organism>
<evidence type="ECO:0000256" key="2">
    <source>
        <dbReference type="ARBA" id="ARBA00034247"/>
    </source>
</evidence>
<dbReference type="PROSITE" id="PS50887">
    <property type="entry name" value="GGDEF"/>
    <property type="match status" value="1"/>
</dbReference>
<dbReference type="PANTHER" id="PTHR45138">
    <property type="entry name" value="REGULATORY COMPONENTS OF SENSORY TRANSDUCTION SYSTEM"/>
    <property type="match status" value="1"/>
</dbReference>
<dbReference type="PANTHER" id="PTHR45138:SF9">
    <property type="entry name" value="DIGUANYLATE CYCLASE DGCM-RELATED"/>
    <property type="match status" value="1"/>
</dbReference>
<dbReference type="InterPro" id="IPR000160">
    <property type="entry name" value="GGDEF_dom"/>
</dbReference>